<dbReference type="Proteomes" id="UP000177698">
    <property type="component" value="Unassembled WGS sequence"/>
</dbReference>
<reference evidence="9 10" key="1">
    <citation type="journal article" date="2016" name="Nat. Commun.">
        <title>Thousands of microbial genomes shed light on interconnected biogeochemical processes in an aquifer system.</title>
        <authorList>
            <person name="Anantharaman K."/>
            <person name="Brown C.T."/>
            <person name="Hug L.A."/>
            <person name="Sharon I."/>
            <person name="Castelle C.J."/>
            <person name="Probst A.J."/>
            <person name="Thomas B.C."/>
            <person name="Singh A."/>
            <person name="Wilkins M.J."/>
            <person name="Karaoz U."/>
            <person name="Brodie E.L."/>
            <person name="Williams K.H."/>
            <person name="Hubbard S.S."/>
            <person name="Banfield J.F."/>
        </authorList>
    </citation>
    <scope>NUCLEOTIDE SEQUENCE [LARGE SCALE GENOMIC DNA]</scope>
</reference>
<dbReference type="UniPathway" id="UPA00253"/>
<evidence type="ECO:0000259" key="8">
    <source>
        <dbReference type="Pfam" id="PF02540"/>
    </source>
</evidence>
<evidence type="ECO:0000313" key="10">
    <source>
        <dbReference type="Proteomes" id="UP000177698"/>
    </source>
</evidence>
<dbReference type="GO" id="GO:0009435">
    <property type="term" value="P:NAD+ biosynthetic process"/>
    <property type="evidence" value="ECO:0007669"/>
    <property type="project" value="UniProtKB-UniPathway"/>
</dbReference>
<dbReference type="InterPro" id="IPR014729">
    <property type="entry name" value="Rossmann-like_a/b/a_fold"/>
</dbReference>
<dbReference type="STRING" id="1802056.A2954_02520"/>
<dbReference type="EC" id="6.3.1.5" evidence="7"/>
<sequence length="282" mass="32092">MLILPAVNPKKETEKIGKFISQTLKSTGLKNLVIGFSGGIDSTTSLYLSSKAIPSENIFIAHLYYFEPHISLINHICHILHIPPQNQYFLPIQKTVDELKNQLLITDYQLPIRRIRLGNIMARIRMIILFDLAKKHNALVLGTENKSEHLLGYFTRFGDAASDIEPITHLYKTQVYELAKYLKVPEEIIKAKPSAGLWNEQTDEGEFGFSYQEADQVLYQYFDQKIPLQKIASSVILTLSPSKGKNLANGVSEKQFPNAEKIIQFALRNSFKLEVPYELNPK</sequence>
<keyword evidence="2 6" id="KW-0436">Ligase</keyword>
<keyword evidence="5 6" id="KW-0520">NAD</keyword>
<evidence type="ECO:0000313" key="9">
    <source>
        <dbReference type="EMBL" id="OGK41900.1"/>
    </source>
</evidence>
<dbReference type="Gene3D" id="3.40.50.620">
    <property type="entry name" value="HUPs"/>
    <property type="match status" value="1"/>
</dbReference>
<name>A0A1F7IEX0_9BACT</name>
<evidence type="ECO:0000256" key="6">
    <source>
        <dbReference type="RuleBase" id="RU003811"/>
    </source>
</evidence>
<feature type="domain" description="NAD/GMP synthase" evidence="8">
    <location>
        <begin position="14"/>
        <end position="253"/>
    </location>
</feature>
<comment type="similarity">
    <text evidence="6">Belongs to the NAD synthetase family.</text>
</comment>
<dbReference type="GO" id="GO:0004359">
    <property type="term" value="F:glutaminase activity"/>
    <property type="evidence" value="ECO:0007669"/>
    <property type="project" value="InterPro"/>
</dbReference>
<dbReference type="CDD" id="cd00553">
    <property type="entry name" value="NAD_synthase"/>
    <property type="match status" value="1"/>
</dbReference>
<proteinExistence type="inferred from homology"/>
<evidence type="ECO:0000256" key="2">
    <source>
        <dbReference type="ARBA" id="ARBA00022598"/>
    </source>
</evidence>
<dbReference type="SUPFAM" id="SSF52402">
    <property type="entry name" value="Adenine nucleotide alpha hydrolases-like"/>
    <property type="match status" value="1"/>
</dbReference>
<evidence type="ECO:0000256" key="7">
    <source>
        <dbReference type="RuleBase" id="RU003812"/>
    </source>
</evidence>
<dbReference type="EMBL" id="MGAG01000008">
    <property type="protein sequence ID" value="OGK41900.1"/>
    <property type="molecule type" value="Genomic_DNA"/>
</dbReference>
<dbReference type="InterPro" id="IPR022310">
    <property type="entry name" value="NAD/GMP_synthase"/>
</dbReference>
<dbReference type="AlphaFoldDB" id="A0A1F7IEX0"/>
<dbReference type="PANTHER" id="PTHR23090:SF9">
    <property type="entry name" value="GLUTAMINE-DEPENDENT NAD(+) SYNTHETASE"/>
    <property type="match status" value="1"/>
</dbReference>
<dbReference type="NCBIfam" id="TIGR00552">
    <property type="entry name" value="nadE"/>
    <property type="match status" value="1"/>
</dbReference>
<keyword evidence="4 6" id="KW-0067">ATP-binding</keyword>
<evidence type="ECO:0000256" key="5">
    <source>
        <dbReference type="ARBA" id="ARBA00023027"/>
    </source>
</evidence>
<dbReference type="GO" id="GO:0005524">
    <property type="term" value="F:ATP binding"/>
    <property type="evidence" value="ECO:0007669"/>
    <property type="project" value="UniProtKB-KW"/>
</dbReference>
<dbReference type="GO" id="GO:0008795">
    <property type="term" value="F:NAD+ synthase activity"/>
    <property type="evidence" value="ECO:0007669"/>
    <property type="project" value="UniProtKB-EC"/>
</dbReference>
<dbReference type="InterPro" id="IPR003694">
    <property type="entry name" value="NAD_synthase"/>
</dbReference>
<evidence type="ECO:0000256" key="3">
    <source>
        <dbReference type="ARBA" id="ARBA00022741"/>
    </source>
</evidence>
<protein>
    <recommendedName>
        <fullName evidence="7">NH(3)-dependent NAD(+) synthetase</fullName>
        <ecNumber evidence="7">6.3.1.5</ecNumber>
    </recommendedName>
</protein>
<evidence type="ECO:0000256" key="4">
    <source>
        <dbReference type="ARBA" id="ARBA00022840"/>
    </source>
</evidence>
<gene>
    <name evidence="9" type="ORF">A2954_02520</name>
</gene>
<dbReference type="PANTHER" id="PTHR23090">
    <property type="entry name" value="NH 3 /GLUTAMINE-DEPENDENT NAD + SYNTHETASE"/>
    <property type="match status" value="1"/>
</dbReference>
<organism evidence="9 10">
    <name type="scientific">Candidatus Roizmanbacteria bacterium RIFCSPLOWO2_01_FULL_37_12</name>
    <dbReference type="NCBI Taxonomy" id="1802056"/>
    <lineage>
        <taxon>Bacteria</taxon>
        <taxon>Candidatus Roizmaniibacteriota</taxon>
    </lineage>
</organism>
<dbReference type="GO" id="GO:0003952">
    <property type="term" value="F:NAD+ synthase (glutamine-hydrolyzing) activity"/>
    <property type="evidence" value="ECO:0007669"/>
    <property type="project" value="InterPro"/>
</dbReference>
<dbReference type="GO" id="GO:0005737">
    <property type="term" value="C:cytoplasm"/>
    <property type="evidence" value="ECO:0007669"/>
    <property type="project" value="InterPro"/>
</dbReference>
<comment type="caution">
    <text evidence="9">The sequence shown here is derived from an EMBL/GenBank/DDBJ whole genome shotgun (WGS) entry which is preliminary data.</text>
</comment>
<keyword evidence="3 6" id="KW-0547">Nucleotide-binding</keyword>
<accession>A0A1F7IEX0</accession>
<dbReference type="Pfam" id="PF02540">
    <property type="entry name" value="NAD_synthase"/>
    <property type="match status" value="1"/>
</dbReference>
<evidence type="ECO:0000256" key="1">
    <source>
        <dbReference type="ARBA" id="ARBA00004790"/>
    </source>
</evidence>
<comment type="catalytic activity">
    <reaction evidence="7">
        <text>deamido-NAD(+) + NH4(+) + ATP = AMP + diphosphate + NAD(+) + H(+)</text>
        <dbReference type="Rhea" id="RHEA:21188"/>
        <dbReference type="ChEBI" id="CHEBI:15378"/>
        <dbReference type="ChEBI" id="CHEBI:28938"/>
        <dbReference type="ChEBI" id="CHEBI:30616"/>
        <dbReference type="ChEBI" id="CHEBI:33019"/>
        <dbReference type="ChEBI" id="CHEBI:57540"/>
        <dbReference type="ChEBI" id="CHEBI:58437"/>
        <dbReference type="ChEBI" id="CHEBI:456215"/>
        <dbReference type="EC" id="6.3.1.5"/>
    </reaction>
</comment>
<comment type="pathway">
    <text evidence="1">Cofactor biosynthesis; NAD(+) biosynthesis.</text>
</comment>